<evidence type="ECO:0000256" key="1">
    <source>
        <dbReference type="ARBA" id="ARBA00004141"/>
    </source>
</evidence>
<dbReference type="PANTHER" id="PTHR30576:SF0">
    <property type="entry name" value="UNDECAPRENYL-PHOSPHATE N-ACETYLGALACTOSAMINYL 1-PHOSPHATE TRANSFERASE-RELATED"/>
    <property type="match status" value="1"/>
</dbReference>
<dbReference type="PANTHER" id="PTHR30576">
    <property type="entry name" value="COLANIC BIOSYNTHESIS UDP-GLUCOSE LIPID CARRIER TRANSFERASE"/>
    <property type="match status" value="1"/>
</dbReference>
<evidence type="ECO:0000256" key="2">
    <source>
        <dbReference type="ARBA" id="ARBA00006464"/>
    </source>
</evidence>
<keyword evidence="5 7" id="KW-1133">Transmembrane helix</keyword>
<dbReference type="EMBL" id="QCZI01000010">
    <property type="protein sequence ID" value="PWA04882.1"/>
    <property type="molecule type" value="Genomic_DNA"/>
</dbReference>
<keyword evidence="6 7" id="KW-0472">Membrane</keyword>
<evidence type="ECO:0000256" key="4">
    <source>
        <dbReference type="ARBA" id="ARBA00022692"/>
    </source>
</evidence>
<dbReference type="GO" id="GO:0016780">
    <property type="term" value="F:phosphotransferase activity, for other substituted phosphate groups"/>
    <property type="evidence" value="ECO:0007669"/>
    <property type="project" value="TreeGrafter"/>
</dbReference>
<organism evidence="9 10">
    <name type="scientific">Flavobacterium psychrotolerans</name>
    <dbReference type="NCBI Taxonomy" id="2169410"/>
    <lineage>
        <taxon>Bacteria</taxon>
        <taxon>Pseudomonadati</taxon>
        <taxon>Bacteroidota</taxon>
        <taxon>Flavobacteriia</taxon>
        <taxon>Flavobacteriales</taxon>
        <taxon>Flavobacteriaceae</taxon>
        <taxon>Flavobacterium</taxon>
    </lineage>
</organism>
<dbReference type="InterPro" id="IPR003362">
    <property type="entry name" value="Bact_transf"/>
</dbReference>
<feature type="domain" description="Bacterial sugar transferase" evidence="8">
    <location>
        <begin position="281"/>
        <end position="465"/>
    </location>
</feature>
<dbReference type="InterPro" id="IPR017473">
    <property type="entry name" value="Undecaprenyl-P_gluc_Ptfrase"/>
</dbReference>
<proteinExistence type="inferred from homology"/>
<protein>
    <submittedName>
        <fullName evidence="9">Undecaprenyl-phosphate glucose phosphotransferase</fullName>
    </submittedName>
</protein>
<dbReference type="InterPro" id="IPR017475">
    <property type="entry name" value="EPS_sugar_tfrase"/>
</dbReference>
<dbReference type="NCBIfam" id="TIGR03023">
    <property type="entry name" value="WcaJ_sugtrans"/>
    <property type="match status" value="1"/>
</dbReference>
<feature type="transmembrane region" description="Helical" evidence="7">
    <location>
        <begin position="116"/>
        <end position="133"/>
    </location>
</feature>
<comment type="caution">
    <text evidence="9">The sequence shown here is derived from an EMBL/GenBank/DDBJ whole genome shotgun (WGS) entry which is preliminary data.</text>
</comment>
<comment type="similarity">
    <text evidence="2">Belongs to the bacterial sugar transferase family.</text>
</comment>
<comment type="subcellular location">
    <subcellularLocation>
        <location evidence="1">Membrane</location>
        <topology evidence="1">Multi-pass membrane protein</topology>
    </subcellularLocation>
</comment>
<evidence type="ECO:0000256" key="7">
    <source>
        <dbReference type="SAM" id="Phobius"/>
    </source>
</evidence>
<evidence type="ECO:0000256" key="3">
    <source>
        <dbReference type="ARBA" id="ARBA00022679"/>
    </source>
</evidence>
<evidence type="ECO:0000256" key="5">
    <source>
        <dbReference type="ARBA" id="ARBA00022989"/>
    </source>
</evidence>
<keyword evidence="3 9" id="KW-0808">Transferase</keyword>
<feature type="transmembrane region" description="Helical" evidence="7">
    <location>
        <begin position="53"/>
        <end position="71"/>
    </location>
</feature>
<name>A0A2U1JIB9_9FLAO</name>
<dbReference type="Pfam" id="PF02397">
    <property type="entry name" value="Bac_transf"/>
    <property type="match status" value="1"/>
</dbReference>
<dbReference type="Pfam" id="PF13727">
    <property type="entry name" value="CoA_binding_3"/>
    <property type="match status" value="1"/>
</dbReference>
<accession>A0A2U1JIB9</accession>
<dbReference type="GO" id="GO:0016020">
    <property type="term" value="C:membrane"/>
    <property type="evidence" value="ECO:0007669"/>
    <property type="project" value="UniProtKB-SubCell"/>
</dbReference>
<keyword evidence="4 7" id="KW-0812">Transmembrane</keyword>
<evidence type="ECO:0000259" key="8">
    <source>
        <dbReference type="Pfam" id="PF02397"/>
    </source>
</evidence>
<evidence type="ECO:0000256" key="6">
    <source>
        <dbReference type="ARBA" id="ARBA00023136"/>
    </source>
</evidence>
<evidence type="ECO:0000313" key="10">
    <source>
        <dbReference type="Proteomes" id="UP000245449"/>
    </source>
</evidence>
<gene>
    <name evidence="9" type="ORF">DB895_08935</name>
</gene>
<sequence>MSLLQELATYRFSRYFKICFILWDLVLLNSALLISFLIKFGSLERAGLMEVQTVSLLSNVFWLILLLYRDAYRIVRIEMIESILLRTIRLVLVHASMIGVLVFILKYTDISRLRMLYFYFIFFALLFISRVFFMKVLKGVRTKGYNFKNVIIIGANDTGEHMRKILSKDLTYGYHFMGFFDDKVDPFAFISSPILGGFDDIQDYIINNNVDEMYIALHIDDLKIINQLTEICERHMVRIKFIPDFQLYTKSRKVEISFYENTPVLMLRKEPLELTLNRLVKNIFDFCFALLVIVLIFPWLFPILIVIIKMDSPGPIFFKQERSGRDNKAFGCLKFRTMYVNKYSDNLQATQGDSRITKVGAFMRKTNIDELPQFFNVLLGNMSVVGPRPHMLKHTQQYSELINNYLVRHYAKPGITGWAQVNGFRGETKELIDMKDRVDYDIWYIENWSFILDIKIIFKTVFNTVRGEKNAY</sequence>
<dbReference type="NCBIfam" id="TIGR03025">
    <property type="entry name" value="EPS_sugtrans"/>
    <property type="match status" value="1"/>
</dbReference>
<feature type="transmembrane region" description="Helical" evidence="7">
    <location>
        <begin position="83"/>
        <end position="104"/>
    </location>
</feature>
<reference evidence="9 10" key="1">
    <citation type="submission" date="2018-04" db="EMBL/GenBank/DDBJ databases">
        <title>Flavobacterium sp. nov., isolated from glacier ice.</title>
        <authorList>
            <person name="Liu Q."/>
            <person name="Xin Y.-H."/>
        </authorList>
    </citation>
    <scope>NUCLEOTIDE SEQUENCE [LARGE SCALE GENOMIC DNA]</scope>
    <source>
        <strain evidence="9 10">RB1R5</strain>
    </source>
</reference>
<dbReference type="Proteomes" id="UP000245449">
    <property type="component" value="Unassembled WGS sequence"/>
</dbReference>
<dbReference type="AlphaFoldDB" id="A0A2U1JIB9"/>
<dbReference type="OrthoDB" id="9808602at2"/>
<dbReference type="Gene3D" id="3.40.50.720">
    <property type="entry name" value="NAD(P)-binding Rossmann-like Domain"/>
    <property type="match status" value="1"/>
</dbReference>
<feature type="transmembrane region" description="Helical" evidence="7">
    <location>
        <begin position="20"/>
        <end position="41"/>
    </location>
</feature>
<keyword evidence="10" id="KW-1185">Reference proteome</keyword>
<feature type="transmembrane region" description="Helical" evidence="7">
    <location>
        <begin position="286"/>
        <end position="308"/>
    </location>
</feature>
<evidence type="ECO:0000313" key="9">
    <source>
        <dbReference type="EMBL" id="PWA04882.1"/>
    </source>
</evidence>